<evidence type="ECO:0000256" key="6">
    <source>
        <dbReference type="ARBA" id="ARBA00022490"/>
    </source>
</evidence>
<dbReference type="EMBL" id="CP040442">
    <property type="protein sequence ID" value="QOW11853.1"/>
    <property type="molecule type" value="Genomic_DNA"/>
</dbReference>
<dbReference type="GO" id="GO:0046872">
    <property type="term" value="F:metal ion binding"/>
    <property type="evidence" value="ECO:0007669"/>
    <property type="project" value="UniProtKB-KW"/>
</dbReference>
<dbReference type="Gene3D" id="3.40.50.1000">
    <property type="entry name" value="HAD superfamily/HAD-like"/>
    <property type="match status" value="1"/>
</dbReference>
<dbReference type="SFLD" id="SFLDG01143">
    <property type="entry name" value="C2.B.3:_Phosphomannomutase_Lik"/>
    <property type="match status" value="1"/>
</dbReference>
<keyword evidence="6" id="KW-0963">Cytoplasm</keyword>
<feature type="binding site" evidence="11">
    <location>
        <position position="175"/>
    </location>
    <ligand>
        <name>alpha-D-mannose 1-phosphate</name>
        <dbReference type="ChEBI" id="CHEBI:58409"/>
    </ligand>
</feature>
<dbReference type="PANTHER" id="PTHR10466:SF0">
    <property type="entry name" value="PHOSPHOMANNOMUTASE"/>
    <property type="match status" value="1"/>
</dbReference>
<dbReference type="GO" id="GO:0006487">
    <property type="term" value="P:protein N-linked glycosylation"/>
    <property type="evidence" value="ECO:0007669"/>
    <property type="project" value="TreeGrafter"/>
</dbReference>
<keyword evidence="8 12" id="KW-0460">Magnesium</keyword>
<evidence type="ECO:0000313" key="14">
    <source>
        <dbReference type="Proteomes" id="UP000594195"/>
    </source>
</evidence>
<dbReference type="AlphaFoldDB" id="A0A7M2YEL8"/>
<evidence type="ECO:0000256" key="2">
    <source>
        <dbReference type="ARBA" id="ARBA00004699"/>
    </source>
</evidence>
<evidence type="ECO:0000256" key="9">
    <source>
        <dbReference type="ARBA" id="ARBA00023235"/>
    </source>
</evidence>
<dbReference type="Proteomes" id="UP000594195">
    <property type="component" value="Chromosome"/>
</dbReference>
<comment type="cofactor">
    <cofactor evidence="12">
        <name>Mg(2+)</name>
        <dbReference type="ChEBI" id="CHEBI:18420"/>
    </cofactor>
</comment>
<keyword evidence="7 12" id="KW-0479">Metal-binding</keyword>
<dbReference type="Gene3D" id="3.30.1240.20">
    <property type="match status" value="1"/>
</dbReference>
<keyword evidence="13" id="KW-0378">Hydrolase</keyword>
<evidence type="ECO:0000256" key="3">
    <source>
        <dbReference type="ARBA" id="ARBA00009736"/>
    </source>
</evidence>
<dbReference type="InterPro" id="IPR043169">
    <property type="entry name" value="PMM_cap"/>
</dbReference>
<dbReference type="GO" id="GO:0006013">
    <property type="term" value="P:mannose metabolic process"/>
    <property type="evidence" value="ECO:0007669"/>
    <property type="project" value="TreeGrafter"/>
</dbReference>
<feature type="binding site" evidence="12">
    <location>
        <position position="8"/>
    </location>
    <ligand>
        <name>Mg(2+)</name>
        <dbReference type="ChEBI" id="CHEBI:18420"/>
        <label>1</label>
    </ligand>
</feature>
<dbReference type="SFLD" id="SFLDS00003">
    <property type="entry name" value="Haloacid_Dehalogenase"/>
    <property type="match status" value="1"/>
</dbReference>
<dbReference type="RefSeq" id="WP_193812023.1">
    <property type="nucleotide sequence ID" value="NZ_CP040442.1"/>
</dbReference>
<evidence type="ECO:0000256" key="5">
    <source>
        <dbReference type="ARBA" id="ARBA00012730"/>
    </source>
</evidence>
<dbReference type="NCBIfam" id="TIGR01484">
    <property type="entry name" value="HAD-SF-IIB"/>
    <property type="match status" value="1"/>
</dbReference>
<evidence type="ECO:0000313" key="13">
    <source>
        <dbReference type="EMBL" id="QOW11853.1"/>
    </source>
</evidence>
<dbReference type="InterPro" id="IPR005002">
    <property type="entry name" value="PMM"/>
</dbReference>
<evidence type="ECO:0000256" key="7">
    <source>
        <dbReference type="ARBA" id="ARBA00022723"/>
    </source>
</evidence>
<dbReference type="Pfam" id="PF03332">
    <property type="entry name" value="PMM"/>
    <property type="match status" value="1"/>
</dbReference>
<dbReference type="SUPFAM" id="SSF56784">
    <property type="entry name" value="HAD-like"/>
    <property type="match status" value="1"/>
</dbReference>
<evidence type="ECO:0000256" key="4">
    <source>
        <dbReference type="ARBA" id="ARBA00011738"/>
    </source>
</evidence>
<dbReference type="KEGG" id="kfa:Q73A0000_16540"/>
<dbReference type="SFLD" id="SFLDG01140">
    <property type="entry name" value="C2.B:_Phosphomannomutase_and_P"/>
    <property type="match status" value="1"/>
</dbReference>
<feature type="active site" description="Proton donor/acceptor" evidence="10">
    <location>
        <position position="10"/>
    </location>
</feature>
<evidence type="ECO:0000256" key="10">
    <source>
        <dbReference type="PIRSR" id="PIRSR605002-1"/>
    </source>
</evidence>
<gene>
    <name evidence="13" type="ORF">Q73A0000_16540</name>
</gene>
<protein>
    <recommendedName>
        <fullName evidence="5">phosphomannomutase</fullName>
        <ecNumber evidence="5">5.4.2.8</ecNumber>
    </recommendedName>
</protein>
<feature type="binding site" evidence="12">
    <location>
        <position position="208"/>
    </location>
    <ligand>
        <name>Mg(2+)</name>
        <dbReference type="ChEBI" id="CHEBI:18420"/>
        <label>1</label>
    </ligand>
</feature>
<proteinExistence type="inferred from homology"/>
<evidence type="ECO:0000256" key="12">
    <source>
        <dbReference type="PIRSR" id="PIRSR605002-3"/>
    </source>
</evidence>
<keyword evidence="9" id="KW-0413">Isomerase</keyword>
<comment type="similarity">
    <text evidence="3">Belongs to the eukaryotic PMM family.</text>
</comment>
<dbReference type="InterPro" id="IPR006379">
    <property type="entry name" value="HAD-SF_hydro_IIB"/>
</dbReference>
<comment type="subcellular location">
    <subcellularLocation>
        <location evidence="1">Cytoplasm</location>
    </subcellularLocation>
</comment>
<comment type="subunit">
    <text evidence="4">Homodimer.</text>
</comment>
<feature type="binding site" evidence="11">
    <location>
        <position position="177"/>
    </location>
    <ligand>
        <name>alpha-D-mannose 1-phosphate</name>
        <dbReference type="ChEBI" id="CHEBI:58409"/>
    </ligand>
</feature>
<keyword evidence="14" id="KW-1185">Reference proteome</keyword>
<evidence type="ECO:0000256" key="11">
    <source>
        <dbReference type="PIRSR" id="PIRSR605002-2"/>
    </source>
</evidence>
<sequence>MKKLIVFDLDGTLAKSKSAIDKEMAELLYHLLEVAKVAIISGGDWPQFEKQVLKHLPKNSILKKLSILPTCGTKFYQYKKDWKELYEENFTPEERKKILDNLHTAIEAAHLDIKKTWGEQIEDRGSQITFSALGQKAPLDAKKDWDPDFKKRKKIVEPLKKTLKGFSIGMGGTTSIDIVKPGIDKAYGIRKLNEILEIKIPQMLFIGDALFEGGNDHPARKTGADCIQVRDPEETKRIIETIIACLKPKKEKQ</sequence>
<evidence type="ECO:0000256" key="8">
    <source>
        <dbReference type="ARBA" id="ARBA00022842"/>
    </source>
</evidence>
<organism evidence="13 14">
    <name type="scientific">Kaistella flava</name>
    <name type="common">ex Peng et al. 2021</name>
    <dbReference type="NCBI Taxonomy" id="2038776"/>
    <lineage>
        <taxon>Bacteria</taxon>
        <taxon>Pseudomonadati</taxon>
        <taxon>Bacteroidota</taxon>
        <taxon>Flavobacteriia</taxon>
        <taxon>Flavobacteriales</taxon>
        <taxon>Weeksellaceae</taxon>
        <taxon>Chryseobacterium group</taxon>
        <taxon>Kaistella</taxon>
    </lineage>
</organism>
<dbReference type="GO" id="GO:0004615">
    <property type="term" value="F:phosphomannomutase activity"/>
    <property type="evidence" value="ECO:0007669"/>
    <property type="project" value="UniProtKB-EC"/>
</dbReference>
<dbReference type="GO" id="GO:0016791">
    <property type="term" value="F:phosphatase activity"/>
    <property type="evidence" value="ECO:0007669"/>
    <property type="project" value="UniProtKB-ARBA"/>
</dbReference>
<dbReference type="InterPro" id="IPR023214">
    <property type="entry name" value="HAD_sf"/>
</dbReference>
<dbReference type="PANTHER" id="PTHR10466">
    <property type="entry name" value="PHOSPHOMANNOMUTASE"/>
    <property type="match status" value="1"/>
</dbReference>
<dbReference type="GO" id="GO:0005829">
    <property type="term" value="C:cytosol"/>
    <property type="evidence" value="ECO:0007669"/>
    <property type="project" value="TreeGrafter"/>
</dbReference>
<dbReference type="UniPathway" id="UPA00126">
    <property type="reaction ID" value="UER00424"/>
</dbReference>
<feature type="binding site" evidence="12">
    <location>
        <position position="10"/>
    </location>
    <ligand>
        <name>Mg(2+)</name>
        <dbReference type="ChEBI" id="CHEBI:18420"/>
        <label>1</label>
    </ligand>
</feature>
<feature type="binding site" evidence="11">
    <location>
        <position position="124"/>
    </location>
    <ligand>
        <name>alpha-D-mannose 1-phosphate</name>
        <dbReference type="ChEBI" id="CHEBI:58409"/>
    </ligand>
</feature>
<feature type="active site" description="Nucleophile" evidence="10">
    <location>
        <position position="8"/>
    </location>
</feature>
<comment type="pathway">
    <text evidence="2">Nucleotide-sugar biosynthesis; GDP-alpha-D-mannose biosynthesis; alpha-D-mannose 1-phosphate from D-fructose 6-phosphate: step 2/2.</text>
</comment>
<dbReference type="EC" id="5.4.2.8" evidence="5"/>
<dbReference type="GO" id="GO:0009298">
    <property type="term" value="P:GDP-mannose biosynthetic process"/>
    <property type="evidence" value="ECO:0007669"/>
    <property type="project" value="UniProtKB-UniPathway"/>
</dbReference>
<accession>A0A7M2YEL8</accession>
<reference evidence="13 14" key="1">
    <citation type="submission" date="2019-05" db="EMBL/GenBank/DDBJ databases">
        <title>Chryseobacterium sp. isolated from King George Island, maritime Antarctica.</title>
        <authorList>
            <person name="Peng X."/>
        </authorList>
    </citation>
    <scope>NUCLEOTIDE SEQUENCE [LARGE SCALE GENOMIC DNA]</scope>
    <source>
        <strain evidence="13 14">7-3A</strain>
    </source>
</reference>
<name>A0A7M2YEL8_9FLAO</name>
<evidence type="ECO:0000256" key="1">
    <source>
        <dbReference type="ARBA" id="ARBA00004496"/>
    </source>
</evidence>
<dbReference type="InterPro" id="IPR036412">
    <property type="entry name" value="HAD-like_sf"/>
</dbReference>